<feature type="region of interest" description="Disordered" evidence="1">
    <location>
        <begin position="1"/>
        <end position="69"/>
    </location>
</feature>
<evidence type="ECO:0000313" key="3">
    <source>
        <dbReference type="Proteomes" id="UP000184368"/>
    </source>
</evidence>
<gene>
    <name evidence="2" type="ORF">SAMN05444008_1109</name>
</gene>
<keyword evidence="3" id="KW-1185">Reference proteome</keyword>
<evidence type="ECO:0000313" key="2">
    <source>
        <dbReference type="EMBL" id="SHF59937.1"/>
    </source>
</evidence>
<proteinExistence type="predicted"/>
<dbReference type="RefSeq" id="WP_073044085.1">
    <property type="nucleotide sequence ID" value="NZ_FQUO01000010.1"/>
</dbReference>
<organism evidence="2 3">
    <name type="scientific">Cnuella takakiae</name>
    <dbReference type="NCBI Taxonomy" id="1302690"/>
    <lineage>
        <taxon>Bacteria</taxon>
        <taxon>Pseudomonadati</taxon>
        <taxon>Bacteroidota</taxon>
        <taxon>Chitinophagia</taxon>
        <taxon>Chitinophagales</taxon>
        <taxon>Chitinophagaceae</taxon>
        <taxon>Cnuella</taxon>
    </lineage>
</organism>
<sequence length="69" mass="7261">MPNQGNKGNGKSHGGQGQTGDPNLKTSAPKENPERSDIKHGDHEKHHEGDTSRSSNQGRKEASGGSAED</sequence>
<dbReference type="Proteomes" id="UP000184368">
    <property type="component" value="Unassembled WGS sequence"/>
</dbReference>
<feature type="compositionally biased region" description="Basic and acidic residues" evidence="1">
    <location>
        <begin position="31"/>
        <end position="51"/>
    </location>
</feature>
<protein>
    <submittedName>
        <fullName evidence="2">Uncharacterized protein</fullName>
    </submittedName>
</protein>
<feature type="compositionally biased region" description="Gly residues" evidence="1">
    <location>
        <begin position="7"/>
        <end position="18"/>
    </location>
</feature>
<dbReference type="AlphaFoldDB" id="A0A1M5CZ66"/>
<name>A0A1M5CZ66_9BACT</name>
<evidence type="ECO:0000256" key="1">
    <source>
        <dbReference type="SAM" id="MobiDB-lite"/>
    </source>
</evidence>
<accession>A0A1M5CZ66</accession>
<dbReference type="EMBL" id="FQUO01000010">
    <property type="protein sequence ID" value="SHF59937.1"/>
    <property type="molecule type" value="Genomic_DNA"/>
</dbReference>
<reference evidence="2 3" key="1">
    <citation type="submission" date="2016-11" db="EMBL/GenBank/DDBJ databases">
        <authorList>
            <person name="Jaros S."/>
            <person name="Januszkiewicz K."/>
            <person name="Wedrychowicz H."/>
        </authorList>
    </citation>
    <scope>NUCLEOTIDE SEQUENCE [LARGE SCALE GENOMIC DNA]</scope>
    <source>
        <strain evidence="2 3">DSM 26897</strain>
    </source>
</reference>